<organism evidence="2 3">
    <name type="scientific">Allofournierella massiliensis</name>
    <dbReference type="NCBI Taxonomy" id="1650663"/>
    <lineage>
        <taxon>Bacteria</taxon>
        <taxon>Bacillati</taxon>
        <taxon>Bacillota</taxon>
        <taxon>Clostridia</taxon>
        <taxon>Eubacteriales</taxon>
        <taxon>Oscillospiraceae</taxon>
        <taxon>Allofournierella</taxon>
    </lineage>
</organism>
<feature type="transmembrane region" description="Helical" evidence="1">
    <location>
        <begin position="65"/>
        <end position="83"/>
    </location>
</feature>
<evidence type="ECO:0000313" key="2">
    <source>
        <dbReference type="EMBL" id="TCL55811.1"/>
    </source>
</evidence>
<reference evidence="2 3" key="1">
    <citation type="submission" date="2019-03" db="EMBL/GenBank/DDBJ databases">
        <title>Genomic Encyclopedia of Type Strains, Phase IV (KMG-IV): sequencing the most valuable type-strain genomes for metagenomic binning, comparative biology and taxonomic classification.</title>
        <authorList>
            <person name="Goeker M."/>
        </authorList>
    </citation>
    <scope>NUCLEOTIDE SEQUENCE [LARGE SCALE GENOMIC DNA]</scope>
    <source>
        <strain evidence="2 3">DSM 100451</strain>
    </source>
</reference>
<dbReference type="Proteomes" id="UP000295184">
    <property type="component" value="Unassembled WGS sequence"/>
</dbReference>
<dbReference type="OrthoDB" id="1854159at2"/>
<proteinExistence type="predicted"/>
<feature type="transmembrane region" description="Helical" evidence="1">
    <location>
        <begin position="285"/>
        <end position="305"/>
    </location>
</feature>
<feature type="transmembrane region" description="Helical" evidence="1">
    <location>
        <begin position="234"/>
        <end position="250"/>
    </location>
</feature>
<feature type="transmembrane region" description="Helical" evidence="1">
    <location>
        <begin position="353"/>
        <end position="376"/>
    </location>
</feature>
<name>A0A4R1QS08_9FIRM</name>
<comment type="caution">
    <text evidence="2">The sequence shown here is derived from an EMBL/GenBank/DDBJ whole genome shotgun (WGS) entry which is preliminary data.</text>
</comment>
<keyword evidence="1" id="KW-1133">Transmembrane helix</keyword>
<dbReference type="EMBL" id="SLUM01000015">
    <property type="protein sequence ID" value="TCL55811.1"/>
    <property type="molecule type" value="Genomic_DNA"/>
</dbReference>
<feature type="transmembrane region" description="Helical" evidence="1">
    <location>
        <begin position="12"/>
        <end position="29"/>
    </location>
</feature>
<dbReference type="STRING" id="1650663.GCA_001486665_02331"/>
<feature type="transmembrane region" description="Helical" evidence="1">
    <location>
        <begin position="209"/>
        <end position="227"/>
    </location>
</feature>
<evidence type="ECO:0000313" key="3">
    <source>
        <dbReference type="Proteomes" id="UP000295184"/>
    </source>
</evidence>
<keyword evidence="1" id="KW-0472">Membrane</keyword>
<feature type="transmembrane region" description="Helical" evidence="1">
    <location>
        <begin position="403"/>
        <end position="421"/>
    </location>
</feature>
<feature type="transmembrane region" description="Helical" evidence="1">
    <location>
        <begin position="169"/>
        <end position="189"/>
    </location>
</feature>
<evidence type="ECO:0008006" key="4">
    <source>
        <dbReference type="Google" id="ProtNLM"/>
    </source>
</evidence>
<accession>A0A4R1QS08</accession>
<keyword evidence="1" id="KW-0812">Transmembrane</keyword>
<dbReference type="AlphaFoldDB" id="A0A4R1QS08"/>
<feature type="transmembrane region" description="Helical" evidence="1">
    <location>
        <begin position="256"/>
        <end position="278"/>
    </location>
</feature>
<gene>
    <name evidence="2" type="ORF">EDD77_11572</name>
</gene>
<feature type="transmembrane region" description="Helical" evidence="1">
    <location>
        <begin position="123"/>
        <end position="140"/>
    </location>
</feature>
<protein>
    <recommendedName>
        <fullName evidence="4">O-antigen ligase-like membrane protein</fullName>
    </recommendedName>
</protein>
<dbReference type="RefSeq" id="WP_058965360.1">
    <property type="nucleotide sequence ID" value="NZ_CABKVM010000018.1"/>
</dbReference>
<evidence type="ECO:0000256" key="1">
    <source>
        <dbReference type="SAM" id="Phobius"/>
    </source>
</evidence>
<sequence length="447" mass="49785">MYSFLVDCLYDYANVAVLGLFAGCVWYAWQTVFGPKTAPWFSLAQQLTTPRILFGDWLSGRRLSIGSWLFTLAAVVYQFEIFFANSLYRYRIPWLFDYGTMVLDHILALCLLGKILLCTRYDGRQLAVAFGTLFVIRWVFMNNHEKWMLLALLFALAAKDVPLRRALKAVFTVGAASVAVVAVSSLLGVINTVQELGTGRYRNSFGYGWYNFFGACLLGLAVMYVCLRGIKRLKWFDFALLAAVTLLCNFGPDSRAATMCLCVLMVAALVVRIWPVVLRPLPVRILLAAAPVLAFAASMILAFLWNPDNPVLAMLDRLLSTRISLGWEALQTMPFAIAGQMPADGMLVDNAYLHYWLVAGPVASALIWGGFALLVWRLLKQGHATEAICCLVMICHGTMEGHVIWACVNVTIWLLCGVIFWPERQPSFSCAEETKKGKIHSKGAVTL</sequence>
<feature type="transmembrane region" description="Helical" evidence="1">
    <location>
        <begin position="95"/>
        <end position="117"/>
    </location>
</feature>